<dbReference type="CDD" id="cd01392">
    <property type="entry name" value="HTH_LacI"/>
    <property type="match status" value="1"/>
</dbReference>
<evidence type="ECO:0000256" key="3">
    <source>
        <dbReference type="ARBA" id="ARBA00023163"/>
    </source>
</evidence>
<dbReference type="SUPFAM" id="SSF47413">
    <property type="entry name" value="lambda repressor-like DNA-binding domains"/>
    <property type="match status" value="1"/>
</dbReference>
<dbReference type="EMBL" id="PVNG01000002">
    <property type="protein sequence ID" value="PRX69580.1"/>
    <property type="molecule type" value="Genomic_DNA"/>
</dbReference>
<dbReference type="InterPro" id="IPR000843">
    <property type="entry name" value="HTH_LacI"/>
</dbReference>
<dbReference type="InterPro" id="IPR010982">
    <property type="entry name" value="Lambda_DNA-bd_dom_sf"/>
</dbReference>
<evidence type="ECO:0000313" key="6">
    <source>
        <dbReference type="EMBL" id="PRX69580.1"/>
    </source>
</evidence>
<accession>A0A2T0NA34</accession>
<sequence length="338" mass="35998">MHQYHQGVQADEPVTILTVAREAGVSKTTASDALRGSGRVSERTRETVARVAERLGYVPNGSARHLRKASTGTIGLHVPEVLTRSSYYMSFVFGVVEQAARHDYDVTLITSGQRRSRPPRVDGLVLGDPLGGDPVVESLMATGLPTVSCERFPGARQADGVVWSKHAPMLHRLLDHLSTAGSVRPGLIVAGDESDWAASLHRGYLEWCATKDIVPRVRRVSFDATGEEIRAAARTLLAPESSDGEAVDALVCAPAGAATEVAPMVRETGSGVLLASCVDSAATRMADPPITSIDLRPREAGAGCAELLFELLSGTAEPGTERVHPIDLELRPSTHPHP</sequence>
<feature type="compositionally biased region" description="Basic and acidic residues" evidence="4">
    <location>
        <begin position="319"/>
        <end position="332"/>
    </location>
</feature>
<dbReference type="PANTHER" id="PTHR30146:SF153">
    <property type="entry name" value="LACTOSE OPERON REPRESSOR"/>
    <property type="match status" value="1"/>
</dbReference>
<evidence type="ECO:0000259" key="5">
    <source>
        <dbReference type="PROSITE" id="PS50932"/>
    </source>
</evidence>
<evidence type="ECO:0000256" key="1">
    <source>
        <dbReference type="ARBA" id="ARBA00023015"/>
    </source>
</evidence>
<dbReference type="Pfam" id="PF13377">
    <property type="entry name" value="Peripla_BP_3"/>
    <property type="match status" value="1"/>
</dbReference>
<name>A0A2T0NA34_9ACTN</name>
<dbReference type="InterPro" id="IPR046335">
    <property type="entry name" value="LacI/GalR-like_sensor"/>
</dbReference>
<keyword evidence="3" id="KW-0804">Transcription</keyword>
<dbReference type="Proteomes" id="UP000238312">
    <property type="component" value="Unassembled WGS sequence"/>
</dbReference>
<dbReference type="PROSITE" id="PS50932">
    <property type="entry name" value="HTH_LACI_2"/>
    <property type="match status" value="1"/>
</dbReference>
<evidence type="ECO:0000256" key="2">
    <source>
        <dbReference type="ARBA" id="ARBA00023125"/>
    </source>
</evidence>
<dbReference type="PANTHER" id="PTHR30146">
    <property type="entry name" value="LACI-RELATED TRANSCRIPTIONAL REPRESSOR"/>
    <property type="match status" value="1"/>
</dbReference>
<dbReference type="Gene3D" id="1.10.260.40">
    <property type="entry name" value="lambda repressor-like DNA-binding domains"/>
    <property type="match status" value="1"/>
</dbReference>
<dbReference type="SUPFAM" id="SSF53822">
    <property type="entry name" value="Periplasmic binding protein-like I"/>
    <property type="match status" value="1"/>
</dbReference>
<dbReference type="GO" id="GO:0000976">
    <property type="term" value="F:transcription cis-regulatory region binding"/>
    <property type="evidence" value="ECO:0007669"/>
    <property type="project" value="TreeGrafter"/>
</dbReference>
<organism evidence="6 7">
    <name type="scientific">Nonomuraea fuscirosea</name>
    <dbReference type="NCBI Taxonomy" id="1291556"/>
    <lineage>
        <taxon>Bacteria</taxon>
        <taxon>Bacillati</taxon>
        <taxon>Actinomycetota</taxon>
        <taxon>Actinomycetes</taxon>
        <taxon>Streptosporangiales</taxon>
        <taxon>Streptosporangiaceae</taxon>
        <taxon>Nonomuraea</taxon>
    </lineage>
</organism>
<dbReference type="GO" id="GO:0003700">
    <property type="term" value="F:DNA-binding transcription factor activity"/>
    <property type="evidence" value="ECO:0007669"/>
    <property type="project" value="TreeGrafter"/>
</dbReference>
<keyword evidence="2" id="KW-0238">DNA-binding</keyword>
<evidence type="ECO:0000256" key="4">
    <source>
        <dbReference type="SAM" id="MobiDB-lite"/>
    </source>
</evidence>
<dbReference type="OrthoDB" id="252678at2"/>
<gene>
    <name evidence="6" type="ORF">B0I32_102638</name>
</gene>
<dbReference type="Gene3D" id="3.40.50.2300">
    <property type="match status" value="2"/>
</dbReference>
<dbReference type="Pfam" id="PF00356">
    <property type="entry name" value="LacI"/>
    <property type="match status" value="1"/>
</dbReference>
<dbReference type="SMART" id="SM00354">
    <property type="entry name" value="HTH_LACI"/>
    <property type="match status" value="1"/>
</dbReference>
<keyword evidence="7" id="KW-1185">Reference proteome</keyword>
<protein>
    <submittedName>
        <fullName evidence="6">LacI family transcriptional regulator</fullName>
    </submittedName>
</protein>
<reference evidence="6 7" key="1">
    <citation type="submission" date="2018-03" db="EMBL/GenBank/DDBJ databases">
        <title>Genomic Encyclopedia of Type Strains, Phase III (KMG-III): the genomes of soil and plant-associated and newly described type strains.</title>
        <authorList>
            <person name="Whitman W."/>
        </authorList>
    </citation>
    <scope>NUCLEOTIDE SEQUENCE [LARGE SCALE GENOMIC DNA]</scope>
    <source>
        <strain evidence="6 7">CGMCC 4.7104</strain>
    </source>
</reference>
<proteinExistence type="predicted"/>
<dbReference type="InterPro" id="IPR028082">
    <property type="entry name" value="Peripla_BP_I"/>
</dbReference>
<keyword evidence="1" id="KW-0805">Transcription regulation</keyword>
<comment type="caution">
    <text evidence="6">The sequence shown here is derived from an EMBL/GenBank/DDBJ whole genome shotgun (WGS) entry which is preliminary data.</text>
</comment>
<feature type="domain" description="HTH lacI-type" evidence="5">
    <location>
        <begin position="14"/>
        <end position="68"/>
    </location>
</feature>
<feature type="region of interest" description="Disordered" evidence="4">
    <location>
        <begin position="318"/>
        <end position="338"/>
    </location>
</feature>
<dbReference type="AlphaFoldDB" id="A0A2T0NA34"/>
<evidence type="ECO:0000313" key="7">
    <source>
        <dbReference type="Proteomes" id="UP000238312"/>
    </source>
</evidence>